<dbReference type="Gene3D" id="3.30.70.100">
    <property type="match status" value="1"/>
</dbReference>
<proteinExistence type="predicted"/>
<dbReference type="PROSITE" id="PS01047">
    <property type="entry name" value="HMA_1"/>
    <property type="match status" value="1"/>
</dbReference>
<dbReference type="GO" id="GO:0046872">
    <property type="term" value="F:metal ion binding"/>
    <property type="evidence" value="ECO:0007669"/>
    <property type="project" value="UniProtKB-KW"/>
</dbReference>
<dbReference type="SUPFAM" id="SSF55008">
    <property type="entry name" value="HMA, heavy metal-associated domain"/>
    <property type="match status" value="1"/>
</dbReference>
<dbReference type="PRINTS" id="PR00942">
    <property type="entry name" value="CUATPASEI"/>
</dbReference>
<dbReference type="PATRIC" id="fig|1454001.3.peg.3384"/>
<evidence type="ECO:0000259" key="2">
    <source>
        <dbReference type="PROSITE" id="PS50846"/>
    </source>
</evidence>
<keyword evidence="4" id="KW-1185">Reference proteome</keyword>
<accession>A0A011MRR6</accession>
<name>A0A011MRR6_9PROT</name>
<organism evidence="3 4">
    <name type="scientific">Candidatus Accumulibacter adjunctus</name>
    <dbReference type="NCBI Taxonomy" id="1454001"/>
    <lineage>
        <taxon>Bacteria</taxon>
        <taxon>Pseudomonadati</taxon>
        <taxon>Pseudomonadota</taxon>
        <taxon>Betaproteobacteria</taxon>
        <taxon>Candidatus Accumulibacter</taxon>
    </lineage>
</organism>
<dbReference type="InterPro" id="IPR006121">
    <property type="entry name" value="HMA_dom"/>
</dbReference>
<protein>
    <submittedName>
        <fullName evidence="3">Copper chaperone CopZ</fullName>
    </submittedName>
</protein>
<keyword evidence="1" id="KW-0479">Metal-binding</keyword>
<dbReference type="AlphaFoldDB" id="A0A011MRR6"/>
<dbReference type="Proteomes" id="UP000020218">
    <property type="component" value="Unassembled WGS sequence"/>
</dbReference>
<dbReference type="InterPro" id="IPR017969">
    <property type="entry name" value="Heavy-metal-associated_CS"/>
</dbReference>
<comment type="caution">
    <text evidence="3">The sequence shown here is derived from an EMBL/GenBank/DDBJ whole genome shotgun (WGS) entry which is preliminary data.</text>
</comment>
<reference evidence="3" key="1">
    <citation type="submission" date="2014-02" db="EMBL/GenBank/DDBJ databases">
        <title>Expanding our view of genomic diversity in Candidatus Accumulibacter clades.</title>
        <authorList>
            <person name="Skennerton C.T."/>
            <person name="Barr J.J."/>
            <person name="Slater F.R."/>
            <person name="Bond P.L."/>
            <person name="Tyson G.W."/>
        </authorList>
    </citation>
    <scope>NUCLEOTIDE SEQUENCE [LARGE SCALE GENOMIC DNA]</scope>
</reference>
<sequence>MERMLIDVSGMSCQGCVKSVTAALTAVAGVEQVEVSLQSGQAAVRFDPSLVSLGRLTEAIEAAGFEARPTP</sequence>
<dbReference type="PANTHER" id="PTHR46594:SF4">
    <property type="entry name" value="P-TYPE CATION-TRANSPORTING ATPASE"/>
    <property type="match status" value="1"/>
</dbReference>
<dbReference type="Pfam" id="PF00403">
    <property type="entry name" value="HMA"/>
    <property type="match status" value="1"/>
</dbReference>
<dbReference type="EMBL" id="JFAX01000025">
    <property type="protein sequence ID" value="EXI65291.1"/>
    <property type="molecule type" value="Genomic_DNA"/>
</dbReference>
<gene>
    <name evidence="3" type="primary">copZ</name>
    <name evidence="3" type="ORF">AW08_03339</name>
</gene>
<dbReference type="STRING" id="1454001.AW08_03339"/>
<evidence type="ECO:0000313" key="3">
    <source>
        <dbReference type="EMBL" id="EXI65291.1"/>
    </source>
</evidence>
<dbReference type="InterPro" id="IPR036163">
    <property type="entry name" value="HMA_dom_sf"/>
</dbReference>
<evidence type="ECO:0000256" key="1">
    <source>
        <dbReference type="ARBA" id="ARBA00022723"/>
    </source>
</evidence>
<dbReference type="CDD" id="cd00371">
    <property type="entry name" value="HMA"/>
    <property type="match status" value="1"/>
</dbReference>
<dbReference type="PANTHER" id="PTHR46594">
    <property type="entry name" value="P-TYPE CATION-TRANSPORTING ATPASE"/>
    <property type="match status" value="1"/>
</dbReference>
<feature type="domain" description="HMA" evidence="2">
    <location>
        <begin position="2"/>
        <end position="68"/>
    </location>
</feature>
<dbReference type="PROSITE" id="PS50846">
    <property type="entry name" value="HMA_2"/>
    <property type="match status" value="1"/>
</dbReference>
<evidence type="ECO:0000313" key="4">
    <source>
        <dbReference type="Proteomes" id="UP000020218"/>
    </source>
</evidence>
<dbReference type="FunFam" id="3.30.70.100:FF:000001">
    <property type="entry name" value="ATPase copper transporting beta"/>
    <property type="match status" value="1"/>
</dbReference>